<dbReference type="Proteomes" id="UP000761534">
    <property type="component" value="Unassembled WGS sequence"/>
</dbReference>
<feature type="binding site" evidence="4">
    <location>
        <position position="516"/>
    </location>
    <ligand>
        <name>Zn(2+)</name>
        <dbReference type="ChEBI" id="CHEBI:29105"/>
        <note>catalytic</note>
    </ligand>
</feature>
<evidence type="ECO:0000256" key="2">
    <source>
        <dbReference type="ARBA" id="ARBA00056552"/>
    </source>
</evidence>
<dbReference type="Gene3D" id="3.40.1620.60">
    <property type="match status" value="1"/>
</dbReference>
<comment type="function">
    <text evidence="2">Probable zinc protease.</text>
</comment>
<evidence type="ECO:0000259" key="8">
    <source>
        <dbReference type="PROSITE" id="PS50215"/>
    </source>
</evidence>
<evidence type="ECO:0000256" key="5">
    <source>
        <dbReference type="SAM" id="MobiDB-lite"/>
    </source>
</evidence>
<evidence type="ECO:0000313" key="10">
    <source>
        <dbReference type="Proteomes" id="UP000761534"/>
    </source>
</evidence>
<keyword evidence="10" id="KW-1185">Reference proteome</keyword>
<keyword evidence="4" id="KW-0479">Metal-binding</keyword>
<evidence type="ECO:0000256" key="6">
    <source>
        <dbReference type="SAM" id="Phobius"/>
    </source>
</evidence>
<dbReference type="InterPro" id="IPR024079">
    <property type="entry name" value="MetalloPept_cat_dom_sf"/>
</dbReference>
<evidence type="ECO:0000259" key="7">
    <source>
        <dbReference type="PROSITE" id="PS50214"/>
    </source>
</evidence>
<keyword evidence="6" id="KW-0812">Transmembrane</keyword>
<dbReference type="Gene3D" id="3.40.390.10">
    <property type="entry name" value="Collagenase (Catalytic Domain)"/>
    <property type="match status" value="1"/>
</dbReference>
<dbReference type="FunFam" id="4.10.70.10:FF:000003">
    <property type="entry name" value="Disintegrin and metalloproteinase domain-containing protein 17"/>
    <property type="match status" value="1"/>
</dbReference>
<feature type="active site" evidence="4">
    <location>
        <position position="507"/>
    </location>
</feature>
<feature type="domain" description="Disintegrin" evidence="7">
    <location>
        <begin position="593"/>
        <end position="682"/>
    </location>
</feature>
<dbReference type="InterPro" id="IPR001590">
    <property type="entry name" value="Peptidase_M12B"/>
</dbReference>
<dbReference type="OrthoDB" id="5951731at2759"/>
<dbReference type="VEuPathDB" id="FungiDB:TRICI_002744"/>
<feature type="region of interest" description="Disordered" evidence="5">
    <location>
        <begin position="843"/>
        <end position="890"/>
    </location>
</feature>
<comment type="caution">
    <text evidence="4">Lacks conserved residue(s) required for the propagation of feature annotation.</text>
</comment>
<keyword evidence="4" id="KW-0862">Zinc</keyword>
<accession>A0A642V671</accession>
<evidence type="ECO:0000256" key="4">
    <source>
        <dbReference type="PROSITE-ProRule" id="PRU00276"/>
    </source>
</evidence>
<dbReference type="AlphaFoldDB" id="A0A642V671"/>
<dbReference type="PANTHER" id="PTHR11905">
    <property type="entry name" value="ADAM A DISINTEGRIN AND METALLOPROTEASE DOMAIN"/>
    <property type="match status" value="1"/>
</dbReference>
<feature type="compositionally biased region" description="Polar residues" evidence="5">
    <location>
        <begin position="855"/>
        <end position="870"/>
    </location>
</feature>
<dbReference type="PROSITE" id="PS50215">
    <property type="entry name" value="ADAM_MEPRO"/>
    <property type="match status" value="1"/>
</dbReference>
<keyword evidence="1" id="KW-1015">Disulfide bond</keyword>
<feature type="compositionally biased region" description="Pro residues" evidence="5">
    <location>
        <begin position="871"/>
        <end position="880"/>
    </location>
</feature>
<dbReference type="SUPFAM" id="SSF55486">
    <property type="entry name" value="Metalloproteases ('zincins'), catalytic domain"/>
    <property type="match status" value="1"/>
</dbReference>
<dbReference type="PROSITE" id="PS50214">
    <property type="entry name" value="DISINTEGRIN_2"/>
    <property type="match status" value="1"/>
</dbReference>
<dbReference type="SUPFAM" id="SSF57552">
    <property type="entry name" value="Blood coagulation inhibitor (disintegrin)"/>
    <property type="match status" value="1"/>
</dbReference>
<name>A0A642V671_9ASCO</name>
<evidence type="ECO:0000256" key="1">
    <source>
        <dbReference type="ARBA" id="ARBA00023157"/>
    </source>
</evidence>
<protein>
    <recommendedName>
        <fullName evidence="3">Disintegrin and metalloproteinase domain-containing protein B</fullName>
    </recommendedName>
</protein>
<dbReference type="GO" id="GO:0006508">
    <property type="term" value="P:proteolysis"/>
    <property type="evidence" value="ECO:0007669"/>
    <property type="project" value="InterPro"/>
</dbReference>
<organism evidence="9 10">
    <name type="scientific">Trichomonascus ciferrii</name>
    <dbReference type="NCBI Taxonomy" id="44093"/>
    <lineage>
        <taxon>Eukaryota</taxon>
        <taxon>Fungi</taxon>
        <taxon>Dikarya</taxon>
        <taxon>Ascomycota</taxon>
        <taxon>Saccharomycotina</taxon>
        <taxon>Dipodascomycetes</taxon>
        <taxon>Dipodascales</taxon>
        <taxon>Trichomonascaceae</taxon>
        <taxon>Trichomonascus</taxon>
        <taxon>Trichomonascus ciferrii complex</taxon>
    </lineage>
</organism>
<gene>
    <name evidence="9" type="ORF">TRICI_002744</name>
</gene>
<evidence type="ECO:0000313" key="9">
    <source>
        <dbReference type="EMBL" id="KAA8915135.1"/>
    </source>
</evidence>
<dbReference type="GO" id="GO:0046872">
    <property type="term" value="F:metal ion binding"/>
    <property type="evidence" value="ECO:0007669"/>
    <property type="project" value="UniProtKB-KW"/>
</dbReference>
<dbReference type="GO" id="GO:0004222">
    <property type="term" value="F:metalloendopeptidase activity"/>
    <property type="evidence" value="ECO:0007669"/>
    <property type="project" value="InterPro"/>
</dbReference>
<dbReference type="Gene3D" id="4.10.70.10">
    <property type="entry name" value="Disintegrin domain"/>
    <property type="match status" value="1"/>
</dbReference>
<dbReference type="EMBL" id="SWFS01000184">
    <property type="protein sequence ID" value="KAA8915135.1"/>
    <property type="molecule type" value="Genomic_DNA"/>
</dbReference>
<keyword evidence="6" id="KW-0472">Membrane</keyword>
<dbReference type="Pfam" id="PF00200">
    <property type="entry name" value="Disintegrin"/>
    <property type="match status" value="1"/>
</dbReference>
<dbReference type="PANTHER" id="PTHR11905:SF159">
    <property type="entry name" value="ADAM METALLOPROTEASE"/>
    <property type="match status" value="1"/>
</dbReference>
<feature type="domain" description="Peptidase M12B" evidence="8">
    <location>
        <begin position="346"/>
        <end position="568"/>
    </location>
</feature>
<feature type="binding site" evidence="4">
    <location>
        <position position="506"/>
    </location>
    <ligand>
        <name>Zn(2+)</name>
        <dbReference type="ChEBI" id="CHEBI:29105"/>
        <note>catalytic</note>
    </ligand>
</feature>
<dbReference type="InterPro" id="IPR001762">
    <property type="entry name" value="Disintegrin_dom"/>
</dbReference>
<proteinExistence type="predicted"/>
<feature type="binding site" evidence="4">
    <location>
        <position position="510"/>
    </location>
    <ligand>
        <name>Zn(2+)</name>
        <dbReference type="ChEBI" id="CHEBI:29105"/>
        <note>catalytic</note>
    </ligand>
</feature>
<dbReference type="SMART" id="SM00050">
    <property type="entry name" value="DISIN"/>
    <property type="match status" value="1"/>
</dbReference>
<reference evidence="9" key="1">
    <citation type="journal article" date="2019" name="G3 (Bethesda)">
        <title>Genome Assemblies of Two Rare Opportunistic Yeast Pathogens: Diutina rugosa (syn. Candida rugosa) and Trichomonascus ciferrii (syn. Candida ciferrii).</title>
        <authorList>
            <person name="Mixao V."/>
            <person name="Saus E."/>
            <person name="Hansen A.P."/>
            <person name="Lass-Florl C."/>
            <person name="Gabaldon T."/>
        </authorList>
    </citation>
    <scope>NUCLEOTIDE SEQUENCE</scope>
    <source>
        <strain evidence="9">CBS 4856</strain>
    </source>
</reference>
<keyword evidence="6" id="KW-1133">Transmembrane helix</keyword>
<sequence length="901" mass="98984">MLVVEAVSVGRDRPLSYLSSVRGLTVSGDGVDQKVTVGVEIPSTRRYHNIARRWWAVADPNNSGFLGKFGFSMDDSSVREIFNEAQTPFGVSSETLFSYLTRNSSVLESPQNTQQYKFVLEPNPAASVGHTVWTLNEQGEEVPHPDFPGSSNVVSTFKGTAYRRVAAYRVADGKLQYKYKPVGWARLTIHDIGTDRPRVRGSWKVDDEEGLGVPAAIYHINDVHSFKLDLRDDEWSLLDGLESDMVVWRDLDMRTSQYNDYEVLDDDYRPLLDDPHIKKKREMVSSEFDLEDRNILPEYYERIAGERGDLVRRSGQDDDTGDSGFSSGINLKNTIGDTDGCPERKKIALIGMAADCNYMNDFNSTSDVREHFINTVNQASEQYEKSFNITLGLASIFMPKDGDCPSTSEKGDDKLEWNYKCGSDDTENGIGDRLNKFSVWRGSGNRTYDNHATWSLFTSCKQGSVVGLSWLGMICNSKPSDNGNGTSVSGANVISKTQLDWRVFAHELGHSFGAVHDCTESTCSSGKDRTSDCCPKSKDDCDASGKYIMNPSSTDSQDGFSDCTQGNVCQAMKRNSVNATCLTSNTGVKLVTKNECGNGIVEDGEDCDCGGEEGCKDNDCCDPKTCKFKDGADCDDANDVCCSKCKFSSSDTVCRKSQGPCDPEEKCTGKSAACPEDKHKPDGEDCEDKDSGFDDLVCISGHCTSRDRQCVQLLANTTIKVNGEEVNITKACSNDDSCQLSCVDPSYRNMCIRGNQNFLDGTPCQGKGHCQRGKCINGSHTNPLNSSGDGPFSPSWFERHKAAVIGVVCGIAALILILILIGCIKRMYIRRRIIAASKARTAAAAAPPPPPPPQQSLNPFASTTTSNNTWFPPPPPPPPQQSHQWAAPPSYYEMQNINHNR</sequence>
<dbReference type="Pfam" id="PF13688">
    <property type="entry name" value="Reprolysin_5"/>
    <property type="match status" value="1"/>
</dbReference>
<dbReference type="InterPro" id="IPR036436">
    <property type="entry name" value="Disintegrin_dom_sf"/>
</dbReference>
<evidence type="ECO:0000256" key="3">
    <source>
        <dbReference type="ARBA" id="ARBA00074021"/>
    </source>
</evidence>
<dbReference type="PRINTS" id="PR00289">
    <property type="entry name" value="DISINTEGRIN"/>
</dbReference>
<comment type="caution">
    <text evidence="9">The sequence shown here is derived from an EMBL/GenBank/DDBJ whole genome shotgun (WGS) entry which is preliminary data.</text>
</comment>
<feature type="transmembrane region" description="Helical" evidence="6">
    <location>
        <begin position="802"/>
        <end position="824"/>
    </location>
</feature>